<keyword evidence="2" id="KW-1185">Reference proteome</keyword>
<dbReference type="OrthoDB" id="416682at2759"/>
<dbReference type="Proteomes" id="UP000604046">
    <property type="component" value="Unassembled WGS sequence"/>
</dbReference>
<sequence>MYPIVETWSFIQSPETDDLPGWDNSAPIHIACQVEDAEAATAFVEFLMGKKVDASKWGTQLSKKLKHSKRLPVHYAAENKNLDTKTVLLVAEAFPPALFQPVGGKAGRKLPVQLAKHNKKTRRALEELMYKHISDVCDQVTSEKISDVLNLMRLATEFEKIRTISPRELDRGRATDMVSRSFEKVIKDLKAQSEAVERQFVEEAISFAEANPRVDLGRETGTKVQVQTISSMGEVLKSDFWELLKLVNSGRETKEDAEDKEDKEDETTQAVNDLIKVPELEELLTHEIAARLKWAAAACDAGEDSVTDKLTTSDAVRYALFVLAGLISISKKSASEEESDAEERPAAAASLATTALDTCSDDLAKVAAWYCKELQLPEAWNLIGLLREGLSGGSLTDILFSGGDLVIKKEVPNDHVWFQWIEGLFEATFLHIYTRDRHGESVPDALQVKDVQQVFNCGSWGEYAKRRQGVQEDLFNKGSAWMGELKTDPCTKGEAPDWHVAGEKSVANEHWLYHGTSLAGEEGITEGFLNWM</sequence>
<proteinExistence type="predicted"/>
<accession>A0A812KS02</accession>
<reference evidence="1" key="1">
    <citation type="submission" date="2021-02" db="EMBL/GenBank/DDBJ databases">
        <authorList>
            <person name="Dougan E. K."/>
            <person name="Rhodes N."/>
            <person name="Thang M."/>
            <person name="Chan C."/>
        </authorList>
    </citation>
    <scope>NUCLEOTIDE SEQUENCE</scope>
</reference>
<evidence type="ECO:0000313" key="2">
    <source>
        <dbReference type="Proteomes" id="UP000604046"/>
    </source>
</evidence>
<organism evidence="1 2">
    <name type="scientific">Symbiodinium natans</name>
    <dbReference type="NCBI Taxonomy" id="878477"/>
    <lineage>
        <taxon>Eukaryota</taxon>
        <taxon>Sar</taxon>
        <taxon>Alveolata</taxon>
        <taxon>Dinophyceae</taxon>
        <taxon>Suessiales</taxon>
        <taxon>Symbiodiniaceae</taxon>
        <taxon>Symbiodinium</taxon>
    </lineage>
</organism>
<name>A0A812KS02_9DINO</name>
<evidence type="ECO:0000313" key="1">
    <source>
        <dbReference type="EMBL" id="CAE7228997.1"/>
    </source>
</evidence>
<comment type="caution">
    <text evidence="1">The sequence shown here is derived from an EMBL/GenBank/DDBJ whole genome shotgun (WGS) entry which is preliminary data.</text>
</comment>
<dbReference type="AlphaFoldDB" id="A0A812KS02"/>
<dbReference type="EMBL" id="CAJNDS010000702">
    <property type="protein sequence ID" value="CAE7228997.1"/>
    <property type="molecule type" value="Genomic_DNA"/>
</dbReference>
<gene>
    <name evidence="1" type="primary">Tiparp</name>
    <name evidence="1" type="ORF">SNAT2548_LOCUS9175</name>
</gene>
<protein>
    <submittedName>
        <fullName evidence="1">Tiparp protein</fullName>
    </submittedName>
</protein>
<dbReference type="Gene3D" id="3.90.228.10">
    <property type="match status" value="1"/>
</dbReference>